<dbReference type="PIRSF" id="PIRSF002741">
    <property type="entry name" value="MppA"/>
    <property type="match status" value="1"/>
</dbReference>
<dbReference type="InterPro" id="IPR000914">
    <property type="entry name" value="SBP_5_dom"/>
</dbReference>
<feature type="domain" description="Solute-binding protein family 5" evidence="6">
    <location>
        <begin position="82"/>
        <end position="449"/>
    </location>
</feature>
<comment type="similarity">
    <text evidence="2">Belongs to the bacterial solute-binding protein 5 family.</text>
</comment>
<dbReference type="AlphaFoldDB" id="A0A1M6M3W6"/>
<dbReference type="InterPro" id="IPR039424">
    <property type="entry name" value="SBP_5"/>
</dbReference>
<accession>A0A1M6M3W6</accession>
<comment type="subcellular location">
    <subcellularLocation>
        <location evidence="1">Cell membrane</location>
        <topology evidence="1">Lipid-anchor</topology>
    </subcellularLocation>
</comment>
<dbReference type="STRING" id="1123349.SAMN02744037_00816"/>
<keyword evidence="8" id="KW-1185">Reference proteome</keyword>
<dbReference type="PANTHER" id="PTHR30290">
    <property type="entry name" value="PERIPLASMIC BINDING COMPONENT OF ABC TRANSPORTER"/>
    <property type="match status" value="1"/>
</dbReference>
<keyword evidence="5" id="KW-0812">Transmembrane</keyword>
<dbReference type="RefSeq" id="WP_072887511.1">
    <property type="nucleotide sequence ID" value="NZ_FRAE01000013.1"/>
</dbReference>
<dbReference type="Proteomes" id="UP000242497">
    <property type="component" value="Unassembled WGS sequence"/>
</dbReference>
<name>A0A1M6M3W6_9FIRM</name>
<evidence type="ECO:0000313" key="8">
    <source>
        <dbReference type="Proteomes" id="UP000242497"/>
    </source>
</evidence>
<dbReference type="GO" id="GO:1904680">
    <property type="term" value="F:peptide transmembrane transporter activity"/>
    <property type="evidence" value="ECO:0007669"/>
    <property type="project" value="TreeGrafter"/>
</dbReference>
<keyword evidence="5" id="KW-0472">Membrane</keyword>
<dbReference type="Gene3D" id="3.10.105.10">
    <property type="entry name" value="Dipeptide-binding Protein, Domain 3"/>
    <property type="match status" value="1"/>
</dbReference>
<dbReference type="Pfam" id="PF00496">
    <property type="entry name" value="SBP_bac_5"/>
    <property type="match status" value="1"/>
</dbReference>
<feature type="transmembrane region" description="Helical" evidence="5">
    <location>
        <begin position="7"/>
        <end position="25"/>
    </location>
</feature>
<evidence type="ECO:0000313" key="7">
    <source>
        <dbReference type="EMBL" id="SHJ78091.1"/>
    </source>
</evidence>
<keyword evidence="3" id="KW-0813">Transport</keyword>
<dbReference type="PROSITE" id="PS01040">
    <property type="entry name" value="SBP_BACTERIAL_5"/>
    <property type="match status" value="1"/>
</dbReference>
<dbReference type="EMBL" id="FRAE01000013">
    <property type="protein sequence ID" value="SHJ78091.1"/>
    <property type="molecule type" value="Genomic_DNA"/>
</dbReference>
<evidence type="ECO:0000256" key="1">
    <source>
        <dbReference type="ARBA" id="ARBA00004193"/>
    </source>
</evidence>
<dbReference type="InterPro" id="IPR030678">
    <property type="entry name" value="Peptide/Ni-bd"/>
</dbReference>
<gene>
    <name evidence="7" type="ORF">SAMN02744037_00816</name>
</gene>
<dbReference type="GO" id="GO:0042597">
    <property type="term" value="C:periplasmic space"/>
    <property type="evidence" value="ECO:0007669"/>
    <property type="project" value="UniProtKB-ARBA"/>
</dbReference>
<evidence type="ECO:0000259" key="6">
    <source>
        <dbReference type="Pfam" id="PF00496"/>
    </source>
</evidence>
<evidence type="ECO:0000256" key="3">
    <source>
        <dbReference type="ARBA" id="ARBA00022448"/>
    </source>
</evidence>
<keyword evidence="5" id="KW-1133">Transmembrane helix</keyword>
<dbReference type="InterPro" id="IPR023765">
    <property type="entry name" value="SBP_5_CS"/>
</dbReference>
<dbReference type="OrthoDB" id="9772924at2"/>
<organism evidence="7 8">
    <name type="scientific">Tepidibacter formicigenes DSM 15518</name>
    <dbReference type="NCBI Taxonomy" id="1123349"/>
    <lineage>
        <taxon>Bacteria</taxon>
        <taxon>Bacillati</taxon>
        <taxon>Bacillota</taxon>
        <taxon>Clostridia</taxon>
        <taxon>Peptostreptococcales</taxon>
        <taxon>Peptostreptococcaceae</taxon>
        <taxon>Tepidibacter</taxon>
    </lineage>
</organism>
<evidence type="ECO:0000256" key="4">
    <source>
        <dbReference type="ARBA" id="ARBA00022729"/>
    </source>
</evidence>
<dbReference type="Gene3D" id="3.40.190.10">
    <property type="entry name" value="Periplasmic binding protein-like II"/>
    <property type="match status" value="1"/>
</dbReference>
<dbReference type="CDD" id="cd08493">
    <property type="entry name" value="PBP2_DppA_like"/>
    <property type="match status" value="1"/>
</dbReference>
<keyword evidence="4" id="KW-0732">Signal</keyword>
<dbReference type="GO" id="GO:0015833">
    <property type="term" value="P:peptide transport"/>
    <property type="evidence" value="ECO:0007669"/>
    <property type="project" value="TreeGrafter"/>
</dbReference>
<dbReference type="Gene3D" id="3.90.76.10">
    <property type="entry name" value="Dipeptide-binding Protein, Domain 1"/>
    <property type="match status" value="1"/>
</dbReference>
<dbReference type="GO" id="GO:0043190">
    <property type="term" value="C:ATP-binding cassette (ABC) transporter complex"/>
    <property type="evidence" value="ECO:0007669"/>
    <property type="project" value="InterPro"/>
</dbReference>
<protein>
    <submittedName>
        <fullName evidence="7">Peptide/nickel transport system substrate-binding protein</fullName>
    </submittedName>
</protein>
<dbReference type="SUPFAM" id="SSF53850">
    <property type="entry name" value="Periplasmic binding protein-like II"/>
    <property type="match status" value="1"/>
</dbReference>
<evidence type="ECO:0000256" key="5">
    <source>
        <dbReference type="SAM" id="Phobius"/>
    </source>
</evidence>
<reference evidence="8" key="1">
    <citation type="submission" date="2016-11" db="EMBL/GenBank/DDBJ databases">
        <authorList>
            <person name="Varghese N."/>
            <person name="Submissions S."/>
        </authorList>
    </citation>
    <scope>NUCLEOTIDE SEQUENCE [LARGE SCALE GENOMIC DNA]</scope>
    <source>
        <strain evidence="8">DSM 15518</strain>
    </source>
</reference>
<sequence>MKKGNRYVVFIGILMLIIITSMNGWKLVSKKVLSSKKNKKLIIARANDSISLDPAITTEIESFKVTVNLYDNLVKYEKKGGKIIPSLAESWKTSEDGLTWVFKLRKNVKFHDGTDFDAHAVQFNFERWMNSDNPYHTGYFSYWSYNFGGFPGIVKSVTAVSKYSLEIVLNEPYAPFLSTLTMPVFGIASPDAIMKYNENFRQHPIGTGPFEFKSWRAGKEIVLTKNNNYWGNDPKIDEVVFRVIESNEERLKLLEEGKIHIADNLTAKDVERIEKNQNIDVYLRPFFNIGYLAMNNQKEPFDNKEVRMAIGHLIDKDRMVKEVFNDLARPANSFVPPMLWGYHENIKSLEYNPKKAKKLLIHAGYSKGFNTTLWVMDTPRAYFPNPMLLAEFIKESLAKADIRVEIIKYSWDEYIEKIKEGEHTLILTGWTGDHIDPDNFLYTFFASDNRRTELTSNYSFYNNKEVDILLKQARQATDKEFRKNLYRKLQEIVNENTPAIPLVHTMPIIGVSNKVKGYVPHLTGKETLEDVDLISKR</sequence>
<proteinExistence type="inferred from homology"/>
<evidence type="ECO:0000256" key="2">
    <source>
        <dbReference type="ARBA" id="ARBA00005695"/>
    </source>
</evidence>
<dbReference type="PANTHER" id="PTHR30290:SF9">
    <property type="entry name" value="OLIGOPEPTIDE-BINDING PROTEIN APPA"/>
    <property type="match status" value="1"/>
</dbReference>